<feature type="signal peptide" evidence="3">
    <location>
        <begin position="1"/>
        <end position="27"/>
    </location>
</feature>
<keyword evidence="2" id="KW-0964">Secreted</keyword>
<dbReference type="InterPro" id="IPR033113">
    <property type="entry name" value="PLA2_histidine"/>
</dbReference>
<dbReference type="GO" id="GO:0005576">
    <property type="term" value="C:extracellular region"/>
    <property type="evidence" value="ECO:0007669"/>
    <property type="project" value="UniProtKB-SubCell"/>
</dbReference>
<dbReference type="PROSITE" id="PS00118">
    <property type="entry name" value="PA2_HIS"/>
    <property type="match status" value="1"/>
</dbReference>
<accession>A0AAJ7TYP6</accession>
<dbReference type="Gene3D" id="1.20.90.10">
    <property type="entry name" value="Phospholipase A2 domain"/>
    <property type="match status" value="1"/>
</dbReference>
<comment type="subcellular location">
    <subcellularLocation>
        <location evidence="1">Secreted</location>
    </subcellularLocation>
</comment>
<evidence type="ECO:0000313" key="4">
    <source>
        <dbReference type="Proteomes" id="UP001318040"/>
    </source>
</evidence>
<evidence type="ECO:0000313" key="5">
    <source>
        <dbReference type="RefSeq" id="XP_032825062.1"/>
    </source>
</evidence>
<dbReference type="RefSeq" id="XP_032825064.1">
    <property type="nucleotide sequence ID" value="XM_032969173.1"/>
</dbReference>
<evidence type="ECO:0000256" key="1">
    <source>
        <dbReference type="ARBA" id="ARBA00004613"/>
    </source>
</evidence>
<evidence type="ECO:0000313" key="6">
    <source>
        <dbReference type="RefSeq" id="XP_032825064.1"/>
    </source>
</evidence>
<dbReference type="InterPro" id="IPR036444">
    <property type="entry name" value="PLipase_A2_dom_sf"/>
</dbReference>
<dbReference type="SUPFAM" id="SSF48619">
    <property type="entry name" value="Phospholipase A2, PLA2"/>
    <property type="match status" value="1"/>
</dbReference>
<dbReference type="Proteomes" id="UP001318040">
    <property type="component" value="Chromosome 41"/>
</dbReference>
<keyword evidence="4" id="KW-1185">Reference proteome</keyword>
<dbReference type="PANTHER" id="PTHR12824:SF8">
    <property type="entry name" value="GXIVSPLA2, ISOFORM A"/>
    <property type="match status" value="1"/>
</dbReference>
<dbReference type="Pfam" id="PF06951">
    <property type="entry name" value="PLA2G12"/>
    <property type="match status" value="1"/>
</dbReference>
<dbReference type="RefSeq" id="XP_032825062.1">
    <property type="nucleotide sequence ID" value="XM_032969171.1"/>
</dbReference>
<reference evidence="5 6" key="1">
    <citation type="submission" date="2025-04" db="UniProtKB">
        <authorList>
            <consortium name="RefSeq"/>
        </authorList>
    </citation>
    <scope>IDENTIFICATION</scope>
    <source>
        <tissue evidence="5 6">Sperm</tissue>
    </source>
</reference>
<dbReference type="InterPro" id="IPR010711">
    <property type="entry name" value="PLA2G12"/>
</dbReference>
<dbReference type="GO" id="GO:0006644">
    <property type="term" value="P:phospholipid metabolic process"/>
    <property type="evidence" value="ECO:0007669"/>
    <property type="project" value="InterPro"/>
</dbReference>
<evidence type="ECO:0000256" key="2">
    <source>
        <dbReference type="ARBA" id="ARBA00022525"/>
    </source>
</evidence>
<sequence>MRTRGLAVGRSWLLLLLPLLMCVVARGGWVAERVKELRQGVQLLDGYLDSAMEYLGGEDGVCEYTCPNGAKPEPRRDYTPAAPNGCGSPVFGIQFDVGVPAMTRCCNDHDRCYDVCGAEKRACDTAFRRCLSRICSLIGVSFTISPETQGRCEEAVDLLHQGVMAFGCRPYMESQRAACTCPPRPHSTTRDL</sequence>
<gene>
    <name evidence="5 6" type="primary">LOC116950958</name>
</gene>
<protein>
    <submittedName>
        <fullName evidence="5 6">Group XIIA secretory phospholipase A2-like</fullName>
    </submittedName>
</protein>
<dbReference type="GO" id="GO:0016042">
    <property type="term" value="P:lipid catabolic process"/>
    <property type="evidence" value="ECO:0007669"/>
    <property type="project" value="InterPro"/>
</dbReference>
<organism evidence="4 5">
    <name type="scientific">Petromyzon marinus</name>
    <name type="common">Sea lamprey</name>
    <dbReference type="NCBI Taxonomy" id="7757"/>
    <lineage>
        <taxon>Eukaryota</taxon>
        <taxon>Metazoa</taxon>
        <taxon>Chordata</taxon>
        <taxon>Craniata</taxon>
        <taxon>Vertebrata</taxon>
        <taxon>Cyclostomata</taxon>
        <taxon>Hyperoartia</taxon>
        <taxon>Petromyzontiformes</taxon>
        <taxon>Petromyzontidae</taxon>
        <taxon>Petromyzon</taxon>
    </lineage>
</organism>
<dbReference type="KEGG" id="pmrn:116950958"/>
<name>A0AAJ7TYP6_PETMA</name>
<dbReference type="GO" id="GO:0004623">
    <property type="term" value="F:phospholipase A2 activity"/>
    <property type="evidence" value="ECO:0007669"/>
    <property type="project" value="InterPro"/>
</dbReference>
<dbReference type="GeneID" id="116950958"/>
<keyword evidence="3" id="KW-0732">Signal</keyword>
<dbReference type="GO" id="GO:0050482">
    <property type="term" value="P:arachidonate secretion"/>
    <property type="evidence" value="ECO:0007669"/>
    <property type="project" value="InterPro"/>
</dbReference>
<evidence type="ECO:0000256" key="3">
    <source>
        <dbReference type="SAM" id="SignalP"/>
    </source>
</evidence>
<proteinExistence type="predicted"/>
<dbReference type="GO" id="GO:0005509">
    <property type="term" value="F:calcium ion binding"/>
    <property type="evidence" value="ECO:0007669"/>
    <property type="project" value="InterPro"/>
</dbReference>
<feature type="chain" id="PRO_5044709413" evidence="3">
    <location>
        <begin position="28"/>
        <end position="192"/>
    </location>
</feature>
<dbReference type="AlphaFoldDB" id="A0AAJ7TYP6"/>
<dbReference type="PANTHER" id="PTHR12824">
    <property type="entry name" value="GROUP XII SECRETORY PHOSPHOLIPASE A2 FAMILY MEMBER"/>
    <property type="match status" value="1"/>
</dbReference>